<organism evidence="2 3">
    <name type="scientific">Aspergillus steynii IBT 23096</name>
    <dbReference type="NCBI Taxonomy" id="1392250"/>
    <lineage>
        <taxon>Eukaryota</taxon>
        <taxon>Fungi</taxon>
        <taxon>Dikarya</taxon>
        <taxon>Ascomycota</taxon>
        <taxon>Pezizomycotina</taxon>
        <taxon>Eurotiomycetes</taxon>
        <taxon>Eurotiomycetidae</taxon>
        <taxon>Eurotiales</taxon>
        <taxon>Aspergillaceae</taxon>
        <taxon>Aspergillus</taxon>
        <taxon>Aspergillus subgen. Circumdati</taxon>
    </lineage>
</organism>
<protein>
    <submittedName>
        <fullName evidence="2">Uncharacterized protein</fullName>
    </submittedName>
</protein>
<keyword evidence="3" id="KW-1185">Reference proteome</keyword>
<evidence type="ECO:0000256" key="1">
    <source>
        <dbReference type="SAM" id="MobiDB-lite"/>
    </source>
</evidence>
<reference evidence="2 3" key="1">
    <citation type="submission" date="2016-12" db="EMBL/GenBank/DDBJ databases">
        <title>The genomes of Aspergillus section Nigri reveals drivers in fungal speciation.</title>
        <authorList>
            <consortium name="DOE Joint Genome Institute"/>
            <person name="Vesth T.C."/>
            <person name="Nybo J."/>
            <person name="Theobald S."/>
            <person name="Brandl J."/>
            <person name="Frisvad J.C."/>
            <person name="Nielsen K.F."/>
            <person name="Lyhne E.K."/>
            <person name="Kogle M.E."/>
            <person name="Kuo A."/>
            <person name="Riley R."/>
            <person name="Clum A."/>
            <person name="Nolan M."/>
            <person name="Lipzen A."/>
            <person name="Salamov A."/>
            <person name="Henrissat B."/>
            <person name="Wiebenga A."/>
            <person name="De Vries R.P."/>
            <person name="Grigoriev I.V."/>
            <person name="Mortensen U.H."/>
            <person name="Andersen M.R."/>
            <person name="Baker S.E."/>
        </authorList>
    </citation>
    <scope>NUCLEOTIDE SEQUENCE [LARGE SCALE GENOMIC DNA]</scope>
    <source>
        <strain evidence="2 3">IBT 23096</strain>
    </source>
</reference>
<comment type="caution">
    <text evidence="2">The sequence shown here is derived from an EMBL/GenBank/DDBJ whole genome shotgun (WGS) entry which is preliminary data.</text>
</comment>
<name>A0A2I2FSX3_9EURO</name>
<feature type="region of interest" description="Disordered" evidence="1">
    <location>
        <begin position="97"/>
        <end position="116"/>
    </location>
</feature>
<evidence type="ECO:0000313" key="2">
    <source>
        <dbReference type="EMBL" id="PLB43724.1"/>
    </source>
</evidence>
<dbReference type="OrthoDB" id="4507898at2759"/>
<dbReference type="RefSeq" id="XP_024699026.1">
    <property type="nucleotide sequence ID" value="XM_024850257.1"/>
</dbReference>
<sequence length="116" mass="12974">MADNTVSIDGIDKVELTYALWQNSEVAFFFAQNNVRPPTLTKDELREIGPRNQWSFDYLKGRLIKCDLSGTVVNPEGYDRDYGLGAFRAVVDSLRTAEKPAEKPDEKECSPSAQAS</sequence>
<dbReference type="Proteomes" id="UP000234275">
    <property type="component" value="Unassembled WGS sequence"/>
</dbReference>
<dbReference type="EMBL" id="MSFO01000010">
    <property type="protein sequence ID" value="PLB43724.1"/>
    <property type="molecule type" value="Genomic_DNA"/>
</dbReference>
<dbReference type="AlphaFoldDB" id="A0A2I2FSX3"/>
<dbReference type="VEuPathDB" id="FungiDB:P170DRAFT_441180"/>
<evidence type="ECO:0000313" key="3">
    <source>
        <dbReference type="Proteomes" id="UP000234275"/>
    </source>
</evidence>
<accession>A0A2I2FSX3</accession>
<proteinExistence type="predicted"/>
<dbReference type="GeneID" id="36557956"/>
<gene>
    <name evidence="2" type="ORF">P170DRAFT_441180</name>
</gene>
<feature type="compositionally biased region" description="Basic and acidic residues" evidence="1">
    <location>
        <begin position="97"/>
        <end position="109"/>
    </location>
</feature>